<accession>A0A6M0Q405</accession>
<dbReference type="EMBL" id="JAAIWM010000002">
    <property type="protein sequence ID" value="NEY71126.1"/>
    <property type="molecule type" value="Genomic_DNA"/>
</dbReference>
<dbReference type="GO" id="GO:0004792">
    <property type="term" value="F:thiosulfate-cyanide sulfurtransferase activity"/>
    <property type="evidence" value="ECO:0007669"/>
    <property type="project" value="TreeGrafter"/>
</dbReference>
<dbReference type="CDD" id="cd01448">
    <property type="entry name" value="TST_Repeat_1"/>
    <property type="match status" value="1"/>
</dbReference>
<evidence type="ECO:0000259" key="3">
    <source>
        <dbReference type="PROSITE" id="PS50206"/>
    </source>
</evidence>
<comment type="caution">
    <text evidence="4">The sequence shown here is derived from an EMBL/GenBank/DDBJ whole genome shotgun (WGS) entry which is preliminary data.</text>
</comment>
<feature type="domain" description="Rhodanese" evidence="3">
    <location>
        <begin position="164"/>
        <end position="274"/>
    </location>
</feature>
<dbReference type="PROSITE" id="PS50206">
    <property type="entry name" value="RHODANESE_3"/>
    <property type="match status" value="2"/>
</dbReference>
<dbReference type="Proteomes" id="UP000481043">
    <property type="component" value="Unassembled WGS sequence"/>
</dbReference>
<dbReference type="PANTHER" id="PTHR11364">
    <property type="entry name" value="THIOSULFATE SULFERTANSFERASE"/>
    <property type="match status" value="1"/>
</dbReference>
<dbReference type="RefSeq" id="WP_163178450.1">
    <property type="nucleotide sequence ID" value="NZ_JAAIWM010000002.1"/>
</dbReference>
<evidence type="ECO:0000256" key="2">
    <source>
        <dbReference type="ARBA" id="ARBA00022737"/>
    </source>
</evidence>
<organism evidence="4 5">
    <name type="scientific">Bacillus mesophilus</name>
    <dbReference type="NCBI Taxonomy" id="1808955"/>
    <lineage>
        <taxon>Bacteria</taxon>
        <taxon>Bacillati</taxon>
        <taxon>Bacillota</taxon>
        <taxon>Bacilli</taxon>
        <taxon>Bacillales</taxon>
        <taxon>Bacillaceae</taxon>
        <taxon>Bacillus</taxon>
    </lineage>
</organism>
<keyword evidence="1 4" id="KW-0808">Transferase</keyword>
<dbReference type="Pfam" id="PF00581">
    <property type="entry name" value="Rhodanese"/>
    <property type="match status" value="2"/>
</dbReference>
<evidence type="ECO:0000313" key="5">
    <source>
        <dbReference type="Proteomes" id="UP000481043"/>
    </source>
</evidence>
<gene>
    <name evidence="4" type="ORF">G4D63_05160</name>
</gene>
<dbReference type="SMART" id="SM00450">
    <property type="entry name" value="RHOD"/>
    <property type="match status" value="2"/>
</dbReference>
<name>A0A6M0Q405_9BACI</name>
<dbReference type="InterPro" id="IPR045078">
    <property type="entry name" value="TST/MPST-like"/>
</dbReference>
<dbReference type="SUPFAM" id="SSF52821">
    <property type="entry name" value="Rhodanese/Cell cycle control phosphatase"/>
    <property type="match status" value="2"/>
</dbReference>
<reference evidence="4 5" key="1">
    <citation type="submission" date="2020-02" db="EMBL/GenBank/DDBJ databases">
        <title>Bacillus aquiflavi sp. nov., isolated from yellow water of strong flavor Chinese baijiu in Yibin region of China.</title>
        <authorList>
            <person name="Xie J."/>
        </authorList>
    </citation>
    <scope>NUCLEOTIDE SEQUENCE [LARGE SCALE GENOMIC DNA]</scope>
    <source>
        <strain evidence="4 5">SA4</strain>
    </source>
</reference>
<dbReference type="PANTHER" id="PTHR11364:SF27">
    <property type="entry name" value="SULFURTRANSFERASE"/>
    <property type="match status" value="1"/>
</dbReference>
<keyword evidence="5" id="KW-1185">Reference proteome</keyword>
<feature type="domain" description="Rhodanese" evidence="3">
    <location>
        <begin position="15"/>
        <end position="134"/>
    </location>
</feature>
<dbReference type="FunFam" id="3.40.250.10:FF:000035">
    <property type="entry name" value="Thiosulfate sulfurtransferase"/>
    <property type="match status" value="1"/>
</dbReference>
<sequence length="276" mass="31464">MSHLKSMDWVAQHLNDENVRLIDCRFQLNNPQAGIDAYNRSHLPNAVYLDLEKDLSGPVKEHGGRHPLPNIEELANKLSQLGIDEKVTVVAYDDQNGAMASRCWWLLNYLGHENVFIMNGSFKSWENQQLPLSSEVPKMTKRNFRPTIQDQLLVSVDDVKSSLNNQHLTLIDSREEPRFKGEVEPIDKIAGHIPGALNYFWQDNINSGGTWKDSKDHEKRFEEIPKHQSIIVYCGSGVTACPNILALKEAGYKDVKLYAGSWSDWITYKDHPIGKR</sequence>
<dbReference type="CDD" id="cd01449">
    <property type="entry name" value="TST_Repeat_2"/>
    <property type="match status" value="1"/>
</dbReference>
<dbReference type="AlphaFoldDB" id="A0A6M0Q405"/>
<evidence type="ECO:0000313" key="4">
    <source>
        <dbReference type="EMBL" id="NEY71126.1"/>
    </source>
</evidence>
<evidence type="ECO:0000256" key="1">
    <source>
        <dbReference type="ARBA" id="ARBA00022679"/>
    </source>
</evidence>
<dbReference type="Gene3D" id="3.40.250.10">
    <property type="entry name" value="Rhodanese-like domain"/>
    <property type="match status" value="2"/>
</dbReference>
<dbReference type="InterPro" id="IPR036873">
    <property type="entry name" value="Rhodanese-like_dom_sf"/>
</dbReference>
<dbReference type="InterPro" id="IPR001763">
    <property type="entry name" value="Rhodanese-like_dom"/>
</dbReference>
<keyword evidence="2" id="KW-0677">Repeat</keyword>
<proteinExistence type="predicted"/>
<protein>
    <submittedName>
        <fullName evidence="4">Sulfurtransferase</fullName>
    </submittedName>
</protein>